<dbReference type="GO" id="GO:0097363">
    <property type="term" value="F:protein O-acetylglucosaminyltransferase activity"/>
    <property type="evidence" value="ECO:0007669"/>
    <property type="project" value="TreeGrafter"/>
</dbReference>
<dbReference type="InterPro" id="IPR011990">
    <property type="entry name" value="TPR-like_helical_dom_sf"/>
</dbReference>
<organism evidence="2 3">
    <name type="scientific">Aquibacillus halophilus</name>
    <dbReference type="NCBI Taxonomy" id="930132"/>
    <lineage>
        <taxon>Bacteria</taxon>
        <taxon>Bacillati</taxon>
        <taxon>Bacillota</taxon>
        <taxon>Bacilli</taxon>
        <taxon>Bacillales</taxon>
        <taxon>Bacillaceae</taxon>
        <taxon>Aquibacillus</taxon>
    </lineage>
</organism>
<evidence type="ECO:0000313" key="3">
    <source>
        <dbReference type="Proteomes" id="UP000799092"/>
    </source>
</evidence>
<dbReference type="InterPro" id="IPR019734">
    <property type="entry name" value="TPR_rpt"/>
</dbReference>
<dbReference type="Proteomes" id="UP000799092">
    <property type="component" value="Unassembled WGS sequence"/>
</dbReference>
<dbReference type="RefSeq" id="WP_153736059.1">
    <property type="nucleotide sequence ID" value="NZ_WJNG01000005.1"/>
</dbReference>
<dbReference type="Pfam" id="PF25058">
    <property type="entry name" value="ARM_TT21"/>
    <property type="match status" value="1"/>
</dbReference>
<reference evidence="2" key="1">
    <citation type="submission" date="2019-11" db="EMBL/GenBank/DDBJ databases">
        <authorList>
            <person name="Li J."/>
        </authorList>
    </citation>
    <scope>NUCLEOTIDE SEQUENCE</scope>
    <source>
        <strain evidence="2">B6B</strain>
    </source>
</reference>
<keyword evidence="3" id="KW-1185">Reference proteome</keyword>
<dbReference type="Pfam" id="PF13429">
    <property type="entry name" value="TPR_15"/>
    <property type="match status" value="1"/>
</dbReference>
<sequence length="421" mass="48947">MEEIHEAITLMEQNKTEDAIKKLEQFLPRADEEEKFTVAELYMQWGMLEEAKFILLELSEQYPNESELKVMLADIHIDLQEDDEAITILNRLTSDDEEYIGALIQLADLYQTQGLFEVAEQKLLEAKTADPLEPLIDFALAELSFSNGEYIKSIPYYEKAYHVQEVIADIEIGVRLAEAYASTGEFEKAFEFFQASQNEDPDSLFRYGFIAYRSDRLDISIKVWEQLIEKDPNYQSVYLYLAQSYELEGMVEEAFETAKKGLKVDEFNKELFHLAGVLARKLGHREDSYQLVREAVAIDPGFKEAVLFLIENYKEEHNLDAIIELLTHLIDLGEEDANYNWELAKAYNEIESYDDALNHYKDAYNNFKDDTDFLKEYGYFLIEEGRIDEAKATFSRYLTIEPTDNEVAEYVSRLKQNEDSL</sequence>
<dbReference type="PANTHER" id="PTHR44366">
    <property type="entry name" value="UDP-N-ACETYLGLUCOSAMINE--PEPTIDE N-ACETYLGLUCOSAMINYLTRANSFERASE 110 KDA SUBUNIT"/>
    <property type="match status" value="1"/>
</dbReference>
<dbReference type="OrthoDB" id="2080803at2"/>
<feature type="repeat" description="TPR" evidence="1">
    <location>
        <begin position="371"/>
        <end position="404"/>
    </location>
</feature>
<dbReference type="SMART" id="SM00028">
    <property type="entry name" value="TPR"/>
    <property type="match status" value="8"/>
</dbReference>
<comment type="caution">
    <text evidence="2">The sequence shown here is derived from an EMBL/GenBank/DDBJ whole genome shotgun (WGS) entry which is preliminary data.</text>
</comment>
<dbReference type="EMBL" id="WJNG01000005">
    <property type="protein sequence ID" value="MRH42410.1"/>
    <property type="molecule type" value="Genomic_DNA"/>
</dbReference>
<gene>
    <name evidence="2" type="ORF">GH741_06900</name>
</gene>
<evidence type="ECO:0000313" key="2">
    <source>
        <dbReference type="EMBL" id="MRH42410.1"/>
    </source>
</evidence>
<dbReference type="PANTHER" id="PTHR44366:SF1">
    <property type="entry name" value="UDP-N-ACETYLGLUCOSAMINE--PEPTIDE N-ACETYLGLUCOSAMINYLTRANSFERASE 110 KDA SUBUNIT"/>
    <property type="match status" value="1"/>
</dbReference>
<name>A0A6A8DAT2_9BACI</name>
<dbReference type="InterPro" id="IPR037919">
    <property type="entry name" value="OGT"/>
</dbReference>
<dbReference type="SUPFAM" id="SSF48452">
    <property type="entry name" value="TPR-like"/>
    <property type="match status" value="1"/>
</dbReference>
<keyword evidence="1" id="KW-0802">TPR repeat</keyword>
<dbReference type="Gene3D" id="1.25.40.10">
    <property type="entry name" value="Tetratricopeptide repeat domain"/>
    <property type="match status" value="2"/>
</dbReference>
<dbReference type="GO" id="GO:0006493">
    <property type="term" value="P:protein O-linked glycosylation"/>
    <property type="evidence" value="ECO:0007669"/>
    <property type="project" value="InterPro"/>
</dbReference>
<dbReference type="AlphaFoldDB" id="A0A6A8DAT2"/>
<dbReference type="PROSITE" id="PS50005">
    <property type="entry name" value="TPR"/>
    <property type="match status" value="2"/>
</dbReference>
<accession>A0A6A8DAT2</accession>
<feature type="repeat" description="TPR" evidence="1">
    <location>
        <begin position="170"/>
        <end position="203"/>
    </location>
</feature>
<proteinExistence type="predicted"/>
<evidence type="ECO:0000256" key="1">
    <source>
        <dbReference type="PROSITE-ProRule" id="PRU00339"/>
    </source>
</evidence>
<protein>
    <submittedName>
        <fullName evidence="2">Tetratricopeptide repeat protein</fullName>
    </submittedName>
</protein>
<dbReference type="SUPFAM" id="SSF81901">
    <property type="entry name" value="HCP-like"/>
    <property type="match status" value="1"/>
</dbReference>